<evidence type="ECO:0000313" key="1">
    <source>
        <dbReference type="EMBL" id="SDQ04995.1"/>
    </source>
</evidence>
<name>A0A1H1B7E2_9MICO</name>
<sequence length="117" mass="13114">MTTTTSPHTEQTVDNLVLRRVELDDLIARATEEKQTINLQIIEKLGDGTHETQHAKVVIARRGTLDAKQLEAAYPAEQFPQLYTTSTRLDTAQVKKEFAPTALEEFKTYSAPSVTIK</sequence>
<evidence type="ECO:0000313" key="3">
    <source>
        <dbReference type="Proteomes" id="UP000182690"/>
    </source>
</evidence>
<accession>A0A1H1B7E2</accession>
<dbReference type="EMBL" id="FNKB01000002">
    <property type="protein sequence ID" value="SDQ47847.1"/>
    <property type="molecule type" value="Genomic_DNA"/>
</dbReference>
<dbReference type="Proteomes" id="UP000182690">
    <property type="component" value="Unassembled WGS sequence"/>
</dbReference>
<dbReference type="RefSeq" id="WP_010156230.1">
    <property type="nucleotide sequence ID" value="NZ_FNKB01000001.1"/>
</dbReference>
<gene>
    <name evidence="1" type="ORF">SAMN04488565_0032</name>
    <name evidence="2" type="ORF">SAMN04488565_2632</name>
</gene>
<organism evidence="2 3">
    <name type="scientific">Leucobacter chromiiresistens</name>
    <dbReference type="NCBI Taxonomy" id="1079994"/>
    <lineage>
        <taxon>Bacteria</taxon>
        <taxon>Bacillati</taxon>
        <taxon>Actinomycetota</taxon>
        <taxon>Actinomycetes</taxon>
        <taxon>Micrococcales</taxon>
        <taxon>Microbacteriaceae</taxon>
        <taxon>Leucobacter</taxon>
    </lineage>
</organism>
<dbReference type="STRING" id="1079994.SAMN04488565_0032"/>
<dbReference type="EMBL" id="FNKB01000001">
    <property type="protein sequence ID" value="SDQ04995.1"/>
    <property type="molecule type" value="Genomic_DNA"/>
</dbReference>
<proteinExistence type="predicted"/>
<protein>
    <submittedName>
        <fullName evidence="2">Uncharacterized protein</fullName>
    </submittedName>
</protein>
<evidence type="ECO:0000313" key="2">
    <source>
        <dbReference type="EMBL" id="SDQ47847.1"/>
    </source>
</evidence>
<dbReference type="AlphaFoldDB" id="A0A1H1B7E2"/>
<reference evidence="2 3" key="1">
    <citation type="submission" date="2016-10" db="EMBL/GenBank/DDBJ databases">
        <authorList>
            <person name="de Groot N.N."/>
        </authorList>
    </citation>
    <scope>NUCLEOTIDE SEQUENCE [LARGE SCALE GENOMIC DNA]</scope>
    <source>
        <strain evidence="2 3">DSM 22788</strain>
    </source>
</reference>